<proteinExistence type="predicted"/>
<dbReference type="InterPro" id="IPR036280">
    <property type="entry name" value="Multihaem_cyt_sf"/>
</dbReference>
<dbReference type="InterPro" id="IPR010176">
    <property type="entry name" value="C4xCH_C2xCH_motif_GEOSU"/>
</dbReference>
<sequence>MSVRNFVPVSALFGAALALLLFAGCGDESTAPQTAAETSSTEAKISSVAVPVDISKLPLKARQRLAEPPADAVFGMIYFDTAKGREYIYDGASWVPHDSTVDSYYAAKKAAGVAKTAALMVQADVCTDGDLSCTPTGAHGGAGTTPAGHYAFACSVCHKVGGRLVFDKNGPAYAAGKPAPTYDAVAKTCSNVACHAASGTFTYYTVDWSDGSVVLTTISYGSGSRSTPSWYSTGAAGCSACHDDPPRNGSTGSNVWHSGYHGGQGPTGERNQCQFCHPDASSPGNGIGDTITNPLLHANGSVQVQATFTTACFGCH</sequence>
<dbReference type="AlphaFoldDB" id="A0A6V8ND24"/>
<dbReference type="PROSITE" id="PS51257">
    <property type="entry name" value="PROKAR_LIPOPROTEIN"/>
    <property type="match status" value="1"/>
</dbReference>
<name>A0A6V8ND24_9BACT</name>
<dbReference type="Proteomes" id="UP000587586">
    <property type="component" value="Unassembled WGS sequence"/>
</dbReference>
<dbReference type="SUPFAM" id="SSF48695">
    <property type="entry name" value="Multiheme cytochromes"/>
    <property type="match status" value="1"/>
</dbReference>
<feature type="signal peptide" evidence="1">
    <location>
        <begin position="1"/>
        <end position="23"/>
    </location>
</feature>
<keyword evidence="3" id="KW-1185">Reference proteome</keyword>
<gene>
    <name evidence="2" type="ORF">GMLC_32760</name>
</gene>
<evidence type="ECO:0000256" key="1">
    <source>
        <dbReference type="SAM" id="SignalP"/>
    </source>
</evidence>
<organism evidence="2 3">
    <name type="scientific">Geomonas limicola</name>
    <dbReference type="NCBI Taxonomy" id="2740186"/>
    <lineage>
        <taxon>Bacteria</taxon>
        <taxon>Pseudomonadati</taxon>
        <taxon>Thermodesulfobacteriota</taxon>
        <taxon>Desulfuromonadia</taxon>
        <taxon>Geobacterales</taxon>
        <taxon>Geobacteraceae</taxon>
        <taxon>Geomonas</taxon>
    </lineage>
</organism>
<protein>
    <submittedName>
        <fullName evidence="2">Uncharacterized protein</fullName>
    </submittedName>
</protein>
<evidence type="ECO:0000313" key="2">
    <source>
        <dbReference type="EMBL" id="GFO69697.1"/>
    </source>
</evidence>
<evidence type="ECO:0000313" key="3">
    <source>
        <dbReference type="Proteomes" id="UP000587586"/>
    </source>
</evidence>
<accession>A0A6V8ND24</accession>
<dbReference type="EMBL" id="BLXZ01000006">
    <property type="protein sequence ID" value="GFO69697.1"/>
    <property type="molecule type" value="Genomic_DNA"/>
</dbReference>
<feature type="chain" id="PRO_5027960261" evidence="1">
    <location>
        <begin position="24"/>
        <end position="316"/>
    </location>
</feature>
<dbReference type="RefSeq" id="WP_183362268.1">
    <property type="nucleotide sequence ID" value="NZ_BLXZ01000006.1"/>
</dbReference>
<comment type="caution">
    <text evidence="2">The sequence shown here is derived from an EMBL/GenBank/DDBJ whole genome shotgun (WGS) entry which is preliminary data.</text>
</comment>
<keyword evidence="1" id="KW-0732">Signal</keyword>
<reference evidence="3" key="1">
    <citation type="submission" date="2020-06" db="EMBL/GenBank/DDBJ databases">
        <title>Draft genomic sequecing of Geomonas sp. Red745.</title>
        <authorList>
            <person name="Itoh H."/>
            <person name="Xu Z.X."/>
            <person name="Ushijima N."/>
            <person name="Masuda Y."/>
            <person name="Shiratori Y."/>
            <person name="Senoo K."/>
        </authorList>
    </citation>
    <scope>NUCLEOTIDE SEQUENCE [LARGE SCALE GENOMIC DNA]</scope>
    <source>
        <strain evidence="3">Red745</strain>
    </source>
</reference>
<dbReference type="NCBIfam" id="TIGR01904">
    <property type="entry name" value="GSu_C4xC__C2xCH"/>
    <property type="match status" value="1"/>
</dbReference>